<evidence type="ECO:0000313" key="6">
    <source>
        <dbReference type="Proteomes" id="UP001302222"/>
    </source>
</evidence>
<reference evidence="5 6" key="1">
    <citation type="submission" date="2023-12" db="EMBL/GenBank/DDBJ databases">
        <title>Novel species of the genus Arcicella isolated from rivers.</title>
        <authorList>
            <person name="Lu H."/>
        </authorList>
    </citation>
    <scope>NUCLEOTIDE SEQUENCE [LARGE SCALE GENOMIC DNA]</scope>
    <source>
        <strain evidence="5 6">DC25W</strain>
    </source>
</reference>
<feature type="domain" description="Peptidase C14 caspase" evidence="4">
    <location>
        <begin position="856"/>
        <end position="1063"/>
    </location>
</feature>
<dbReference type="PROSITE" id="PS50082">
    <property type="entry name" value="WD_REPEATS_2"/>
    <property type="match status" value="1"/>
</dbReference>
<dbReference type="PROSITE" id="PS50294">
    <property type="entry name" value="WD_REPEATS_REGION"/>
    <property type="match status" value="1"/>
</dbReference>
<dbReference type="Pfam" id="PF00656">
    <property type="entry name" value="Peptidase_C14"/>
    <property type="match status" value="1"/>
</dbReference>
<keyword evidence="6" id="KW-1185">Reference proteome</keyword>
<dbReference type="InterPro" id="IPR011047">
    <property type="entry name" value="Quinoprotein_ADH-like_sf"/>
</dbReference>
<dbReference type="EMBL" id="JAYGIM010000013">
    <property type="protein sequence ID" value="MEA5428381.1"/>
    <property type="molecule type" value="Genomic_DNA"/>
</dbReference>
<keyword evidence="1 3" id="KW-0853">WD repeat</keyword>
<dbReference type="Gene3D" id="2.130.10.10">
    <property type="entry name" value="YVTN repeat-like/Quinoprotein amine dehydrogenase"/>
    <property type="match status" value="2"/>
</dbReference>
<dbReference type="InterPro" id="IPR029030">
    <property type="entry name" value="Caspase-like_dom_sf"/>
</dbReference>
<feature type="repeat" description="WD" evidence="3">
    <location>
        <begin position="600"/>
        <end position="641"/>
    </location>
</feature>
<evidence type="ECO:0000256" key="1">
    <source>
        <dbReference type="ARBA" id="ARBA00022574"/>
    </source>
</evidence>
<dbReference type="SUPFAM" id="SSF50998">
    <property type="entry name" value="Quinoprotein alcohol dehydrogenase-like"/>
    <property type="match status" value="2"/>
</dbReference>
<dbReference type="InterPro" id="IPR015943">
    <property type="entry name" value="WD40/YVTN_repeat-like_dom_sf"/>
</dbReference>
<dbReference type="InterPro" id="IPR011600">
    <property type="entry name" value="Pept_C14_caspase"/>
</dbReference>
<gene>
    <name evidence="5" type="ORF">VB798_17440</name>
</gene>
<dbReference type="Pfam" id="PF00400">
    <property type="entry name" value="WD40"/>
    <property type="match status" value="1"/>
</dbReference>
<dbReference type="PANTHER" id="PTHR22838:SF0">
    <property type="entry name" value="WD REPEAT-CONTAINING PROTEIN 26"/>
    <property type="match status" value="1"/>
</dbReference>
<evidence type="ECO:0000313" key="5">
    <source>
        <dbReference type="EMBL" id="MEA5428381.1"/>
    </source>
</evidence>
<dbReference type="InterPro" id="IPR051350">
    <property type="entry name" value="WD_repeat-ST_regulator"/>
</dbReference>
<organism evidence="5 6">
    <name type="scientific">Arcicella lustrica</name>
    <dbReference type="NCBI Taxonomy" id="2984196"/>
    <lineage>
        <taxon>Bacteria</taxon>
        <taxon>Pseudomonadati</taxon>
        <taxon>Bacteroidota</taxon>
        <taxon>Cytophagia</taxon>
        <taxon>Cytophagales</taxon>
        <taxon>Flectobacillaceae</taxon>
        <taxon>Arcicella</taxon>
    </lineage>
</organism>
<evidence type="ECO:0000259" key="4">
    <source>
        <dbReference type="Pfam" id="PF00656"/>
    </source>
</evidence>
<dbReference type="SUPFAM" id="SSF52129">
    <property type="entry name" value="Caspase-like"/>
    <property type="match status" value="1"/>
</dbReference>
<accession>A0ABU5SM51</accession>
<proteinExistence type="predicted"/>
<dbReference type="InterPro" id="IPR001680">
    <property type="entry name" value="WD40_rpt"/>
</dbReference>
<name>A0ABU5SM51_9BACT</name>
<keyword evidence="2" id="KW-0677">Repeat</keyword>
<dbReference type="SMART" id="SM00320">
    <property type="entry name" value="WD40"/>
    <property type="match status" value="2"/>
</dbReference>
<protein>
    <submittedName>
        <fullName evidence="5">Caspase family protein</fullName>
    </submittedName>
</protein>
<dbReference type="RefSeq" id="WP_323260657.1">
    <property type="nucleotide sequence ID" value="NZ_JAYGIM010000013.1"/>
</dbReference>
<evidence type="ECO:0000256" key="3">
    <source>
        <dbReference type="PROSITE-ProRule" id="PRU00221"/>
    </source>
</evidence>
<evidence type="ECO:0000256" key="2">
    <source>
        <dbReference type="ARBA" id="ARBA00022737"/>
    </source>
</evidence>
<dbReference type="PANTHER" id="PTHR22838">
    <property type="entry name" value="WD REPEAT PROTEIN 26-RELATED"/>
    <property type="match status" value="1"/>
</dbReference>
<dbReference type="Proteomes" id="UP001302222">
    <property type="component" value="Unassembled WGS sequence"/>
</dbReference>
<sequence length="1102" mass="123631">MKKFLIFLLLFPFIFFAQKPQLVIKSGLQSELIMASISPDNKIGLTVEVNETLILWELSTGKQLQSFSNIMAADFRLDNKTIDVVTNQYKFQTIDYAGKVISQSPINNTGNDKNNRFNWSYYRKSALLLNNASIYTRENGYRGTIRINKFGIEQDYSEERNIISIPKGNDVTLCKVPSGEIIKVLNFNLAKSDYASAPILDIKFTRFSPDGRYLMAGNNNSLEVLDINTGQSIYSYTHPNDYKTKLLNLAGFSPDSKKIFVHTTNEIILINLETKKDIWRIKQGGFYISEYGSRKGVIRFSDDGKKILFGTLKNLSLLNAENGQTITKLFGVTNEEVFYHHFSESSNQLLIELDKKAVNWDLSSGAMRKVILTTQPAFDYHLQLNQKGNKLYDFWTEIDLANNAHKDFPYEGSISNVNRTPSFMGLSFDDKYLFHIGYYLDPNVEDKYSINQDKLVVADVTTKKIIWRKKAIDKAAFAHTSKQIATINTYGGFTSIDLLDGATGNLVKKITLPKKYVGGGRLTFSLNDKYLTCQSGNGQIIVEVSTGKTIEIPELLPNGKKTFYSATFTADENYLIASNYDGELHFYNIQQQRWDSSKTIKAYNDPVAGVTVSKNNRYLFTNARENNVKLWDLQTGELLATLYPNPSTSDWAVVTPNGQFDASANAQKDLYFVKGINTFPLEILYEKYYTPKLLARLLAGERFPSIDADFDDLHKAPICKISYEQKTRNLTVEDDTKPSYENTTGLAEITVNATAENDKIDEIRLFHNGKIVNLATRGLFVTDNTTGTDTKKYTINLLAGQNIFRAIALNSQRTESQPDEIIVHYKAGNQPNNKPNIAKDGGIIDPVDKNATLHLVVVGINKYQNEKLSLNYALADATAFKDEIEKDAKTVISNVKTYFVTDTKADKNGIVNALTEVQKMAKAQDVFVFYYAGHGVISDKNKEFYLVPTDVADLKNVDEILLQKGIPSKQLQAYAVNIQAQKQVFILDACQSAGAFEQLMTSDAKQQKSLAVVARSTGTHWMAASGSKQFANEFATLGHGAFTYVLLQALKGQAANNKMITVNGLKNFIQVQVPELMKKYSGTPQYPASYGFGNDFPVEMMK</sequence>
<dbReference type="Gene3D" id="3.40.50.1460">
    <property type="match status" value="1"/>
</dbReference>
<comment type="caution">
    <text evidence="5">The sequence shown here is derived from an EMBL/GenBank/DDBJ whole genome shotgun (WGS) entry which is preliminary data.</text>
</comment>